<evidence type="ECO:0000256" key="1">
    <source>
        <dbReference type="ARBA" id="ARBA00004370"/>
    </source>
</evidence>
<organism evidence="3 4">
    <name type="scientific">Cohnella cellulosilytica</name>
    <dbReference type="NCBI Taxonomy" id="986710"/>
    <lineage>
        <taxon>Bacteria</taxon>
        <taxon>Bacillati</taxon>
        <taxon>Bacillota</taxon>
        <taxon>Bacilli</taxon>
        <taxon>Bacillales</taxon>
        <taxon>Paenibacillaceae</taxon>
        <taxon>Cohnella</taxon>
    </lineage>
</organism>
<evidence type="ECO:0000313" key="3">
    <source>
        <dbReference type="EMBL" id="MFC7146948.1"/>
    </source>
</evidence>
<dbReference type="Pfam" id="PF01370">
    <property type="entry name" value="Epimerase"/>
    <property type="match status" value="1"/>
</dbReference>
<dbReference type="EMBL" id="JBHTAI010000001">
    <property type="protein sequence ID" value="MFC7146948.1"/>
    <property type="molecule type" value="Genomic_DNA"/>
</dbReference>
<dbReference type="SUPFAM" id="SSF51735">
    <property type="entry name" value="NAD(P)-binding Rossmann-fold domains"/>
    <property type="match status" value="1"/>
</dbReference>
<accession>A0ABW2F1P5</accession>
<sequence>MKVLVTGVTGMVGEGVLLECLNDPGIERALVVNRKPCGLSHPKLTEIIHEDFFDLSPIADRLAGLDACLFCLGVSSVGMSEEEYTRKTYDLTLNMAGLLAKNNPDMAFCYVSGAGTDGTERGRSMWARVKGRTENDLLKLPFRAAYMFRPGYLHPTPGAANTHRYYRLMSWIYPVLRRLLPNQVSTLRELGVAMIRAAGAGYDKPVLEVKDIVRLAGS</sequence>
<dbReference type="InterPro" id="IPR036291">
    <property type="entry name" value="NAD(P)-bd_dom_sf"/>
</dbReference>
<dbReference type="RefSeq" id="WP_378046713.1">
    <property type="nucleotide sequence ID" value="NZ_JBHMDN010000012.1"/>
</dbReference>
<proteinExistence type="predicted"/>
<dbReference type="Gene3D" id="3.40.50.720">
    <property type="entry name" value="NAD(P)-binding Rossmann-like Domain"/>
    <property type="match status" value="1"/>
</dbReference>
<reference evidence="4" key="1">
    <citation type="journal article" date="2019" name="Int. J. Syst. Evol. Microbiol.">
        <title>The Global Catalogue of Microorganisms (GCM) 10K type strain sequencing project: providing services to taxonomists for standard genome sequencing and annotation.</title>
        <authorList>
            <consortium name="The Broad Institute Genomics Platform"/>
            <consortium name="The Broad Institute Genome Sequencing Center for Infectious Disease"/>
            <person name="Wu L."/>
            <person name="Ma J."/>
        </authorList>
    </citation>
    <scope>NUCLEOTIDE SEQUENCE [LARGE SCALE GENOMIC DNA]</scope>
    <source>
        <strain evidence="4">KCTC 12907</strain>
    </source>
</reference>
<comment type="subcellular location">
    <subcellularLocation>
        <location evidence="1">Membrane</location>
    </subcellularLocation>
</comment>
<feature type="domain" description="NAD-dependent epimerase/dehydratase" evidence="2">
    <location>
        <begin position="3"/>
        <end position="115"/>
    </location>
</feature>
<dbReference type="InterPro" id="IPR001509">
    <property type="entry name" value="Epimerase_deHydtase"/>
</dbReference>
<evidence type="ECO:0000259" key="2">
    <source>
        <dbReference type="Pfam" id="PF01370"/>
    </source>
</evidence>
<evidence type="ECO:0000313" key="4">
    <source>
        <dbReference type="Proteomes" id="UP001596378"/>
    </source>
</evidence>
<dbReference type="PANTHER" id="PTHR14097:SF8">
    <property type="entry name" value="NAD(P)-BINDING DOMAIN-CONTAINING PROTEIN"/>
    <property type="match status" value="1"/>
</dbReference>
<gene>
    <name evidence="3" type="ORF">ACFQMJ_00260</name>
</gene>
<dbReference type="PANTHER" id="PTHR14097">
    <property type="entry name" value="OXIDOREDUCTASE HTATIP2"/>
    <property type="match status" value="1"/>
</dbReference>
<dbReference type="Proteomes" id="UP001596378">
    <property type="component" value="Unassembled WGS sequence"/>
</dbReference>
<name>A0ABW2F1P5_9BACL</name>
<protein>
    <submittedName>
        <fullName evidence="3">NAD-dependent epimerase/dehydratase family protein</fullName>
    </submittedName>
</protein>
<comment type="caution">
    <text evidence="3">The sequence shown here is derived from an EMBL/GenBank/DDBJ whole genome shotgun (WGS) entry which is preliminary data.</text>
</comment>
<keyword evidence="4" id="KW-1185">Reference proteome</keyword>